<accession>A0A9Q0R486</accession>
<dbReference type="Gene3D" id="1.25.40.20">
    <property type="entry name" value="Ankyrin repeat-containing domain"/>
    <property type="match status" value="2"/>
</dbReference>
<keyword evidence="6" id="KW-1185">Reference proteome</keyword>
<organism evidence="5 6">
    <name type="scientific">Anaeramoeba ignava</name>
    <name type="common">Anaerobic marine amoeba</name>
    <dbReference type="NCBI Taxonomy" id="1746090"/>
    <lineage>
        <taxon>Eukaryota</taxon>
        <taxon>Metamonada</taxon>
        <taxon>Anaeramoebidae</taxon>
        <taxon>Anaeramoeba</taxon>
    </lineage>
</organism>
<dbReference type="PANTHER" id="PTHR24134">
    <property type="entry name" value="ANKYRIN REPEAT-CONTAINING PROTEIN DDB_G0279043"/>
    <property type="match status" value="1"/>
</dbReference>
<gene>
    <name evidence="5" type="ORF">M0811_13530</name>
</gene>
<dbReference type="SMART" id="SM00248">
    <property type="entry name" value="ANK"/>
    <property type="match status" value="8"/>
</dbReference>
<feature type="repeat" description="ANK" evidence="3">
    <location>
        <begin position="79"/>
        <end position="113"/>
    </location>
</feature>
<keyword evidence="2 3" id="KW-0040">ANK repeat</keyword>
<dbReference type="EMBL" id="JAPDFW010000141">
    <property type="protein sequence ID" value="KAJ5066504.1"/>
    <property type="molecule type" value="Genomic_DNA"/>
</dbReference>
<dbReference type="InterPro" id="IPR011333">
    <property type="entry name" value="SKP1/BTB/POZ_sf"/>
</dbReference>
<dbReference type="Pfam" id="PF12796">
    <property type="entry name" value="Ank_2"/>
    <property type="match status" value="1"/>
</dbReference>
<reference evidence="5" key="1">
    <citation type="submission" date="2022-10" db="EMBL/GenBank/DDBJ databases">
        <title>Novel sulphate-reducing endosymbionts in the free-living metamonad Anaeramoeba.</title>
        <authorList>
            <person name="Jerlstrom-Hultqvist J."/>
            <person name="Cepicka I."/>
            <person name="Gallot-Lavallee L."/>
            <person name="Salas-Leiva D."/>
            <person name="Curtis B.A."/>
            <person name="Zahonova K."/>
            <person name="Pipaliya S."/>
            <person name="Dacks J."/>
            <person name="Roger A.J."/>
        </authorList>
    </citation>
    <scope>NUCLEOTIDE SEQUENCE</scope>
    <source>
        <strain evidence="5">BMAN</strain>
    </source>
</reference>
<dbReference type="CDD" id="cd18186">
    <property type="entry name" value="BTB_POZ_ZBTB_KLHL-like"/>
    <property type="match status" value="1"/>
</dbReference>
<dbReference type="InterPro" id="IPR002110">
    <property type="entry name" value="Ankyrin_rpt"/>
</dbReference>
<feature type="repeat" description="ANK" evidence="3">
    <location>
        <begin position="270"/>
        <end position="304"/>
    </location>
</feature>
<evidence type="ECO:0000256" key="3">
    <source>
        <dbReference type="PROSITE-ProRule" id="PRU00023"/>
    </source>
</evidence>
<evidence type="ECO:0000259" key="4">
    <source>
        <dbReference type="PROSITE" id="PS50097"/>
    </source>
</evidence>
<dbReference type="SMART" id="SM00225">
    <property type="entry name" value="BTB"/>
    <property type="match status" value="1"/>
</dbReference>
<evidence type="ECO:0000313" key="6">
    <source>
        <dbReference type="Proteomes" id="UP001149090"/>
    </source>
</evidence>
<dbReference type="OrthoDB" id="45365at2759"/>
<dbReference type="InterPro" id="IPR036770">
    <property type="entry name" value="Ankyrin_rpt-contain_sf"/>
</dbReference>
<dbReference type="PANTHER" id="PTHR24134:SF9">
    <property type="entry name" value="ANKYRIN REPEAT AND SOCS BOX PROTEIN 8"/>
    <property type="match status" value="1"/>
</dbReference>
<dbReference type="Proteomes" id="UP001149090">
    <property type="component" value="Unassembled WGS sequence"/>
</dbReference>
<evidence type="ECO:0000313" key="5">
    <source>
        <dbReference type="EMBL" id="KAJ5066504.1"/>
    </source>
</evidence>
<feature type="domain" description="BTB" evidence="4">
    <location>
        <begin position="524"/>
        <end position="590"/>
    </location>
</feature>
<dbReference type="AlphaFoldDB" id="A0A9Q0R486"/>
<proteinExistence type="predicted"/>
<evidence type="ECO:0000256" key="2">
    <source>
        <dbReference type="ARBA" id="ARBA00023043"/>
    </source>
</evidence>
<dbReference type="SUPFAM" id="SSF48403">
    <property type="entry name" value="Ankyrin repeat"/>
    <property type="match status" value="1"/>
</dbReference>
<dbReference type="InterPro" id="IPR000210">
    <property type="entry name" value="BTB/POZ_dom"/>
</dbReference>
<dbReference type="Gene3D" id="3.30.710.10">
    <property type="entry name" value="Potassium Channel Kv1.1, Chain A"/>
    <property type="match status" value="1"/>
</dbReference>
<sequence>MLQFPQFPIKDKDITLDDFKTLQNSSDLKIIEQIISSIQKNSYESNLRSALCSICKNESVNKEMIELVFKRIENLKVPNEMSPLYYLAKNPNITFELTNFLLEKGANFNHKTSTPFYQLCQNKNLTLQLIDLAIKYKADFMIPFITPFHLLCSHSISEDIIKLLLDSGLDFNAKYISGIDLICSNPLVTNNIIVMMLEKKYKFDIQNNTSCSLLFQNPALKLEMIETLIKYRVNLKLRTCSVLHYLCRNPSITIEMLKLLIKYGIRAKDSHITPLHYLCYNKSLKPEMIAILLQNNANINAFSYTPLHYLCQNPAITIESLELMIVNGANLKKFTYTPLSYLLQNESVTLEMIVLILKNGGTMGQFLDYGTKSKNEELKILSSTHSSFKDDFHNLFIEKQLVDFEISTFGVHKLIIEARTGKKAEEIEKILMKYTDNEIKNVLTWIYKGELKGKKEKKEKEEKEENKKTKDILKECGINNIAMRDLKEDIGKLYYYDDDDEKENKIQNENSNENLNENLNENQKDFIIEVEGKQIKAHKLVLAARSNLFRQTFILIKDDSNRTKDFTEKSFEAMNFFIKFLYTDQMDEKEYRDLVEKDSQDFDFDFFNDYYQLHPNSRILFFQELFDEKRIEERKKTTTRTTKTRTTTRRKF</sequence>
<dbReference type="Pfam" id="PF00651">
    <property type="entry name" value="BTB"/>
    <property type="match status" value="1"/>
</dbReference>
<evidence type="ECO:0000256" key="1">
    <source>
        <dbReference type="ARBA" id="ARBA00022737"/>
    </source>
</evidence>
<protein>
    <submittedName>
        <fullName evidence="5">Ankyrin repeat family protein</fullName>
    </submittedName>
</protein>
<comment type="caution">
    <text evidence="5">The sequence shown here is derived from an EMBL/GenBank/DDBJ whole genome shotgun (WGS) entry which is preliminary data.</text>
</comment>
<dbReference type="PROSITE" id="PS50088">
    <property type="entry name" value="ANK_REPEAT"/>
    <property type="match status" value="2"/>
</dbReference>
<dbReference type="SUPFAM" id="SSF54695">
    <property type="entry name" value="POZ domain"/>
    <property type="match status" value="1"/>
</dbReference>
<keyword evidence="1" id="KW-0677">Repeat</keyword>
<dbReference type="PROSITE" id="PS50097">
    <property type="entry name" value="BTB"/>
    <property type="match status" value="1"/>
</dbReference>
<name>A0A9Q0R486_ANAIG</name>